<evidence type="ECO:0000313" key="3">
    <source>
        <dbReference type="EMBL" id="MBB5534981.1"/>
    </source>
</evidence>
<keyword evidence="2" id="KW-0812">Transmembrane</keyword>
<gene>
    <name evidence="3" type="ORF">GGD55_001664</name>
</gene>
<reference evidence="3 4" key="1">
    <citation type="submission" date="2020-08" db="EMBL/GenBank/DDBJ databases">
        <title>Genomic Encyclopedia of Type Strains, Phase IV (KMG-V): Genome sequencing to study the core and pangenomes of soil and plant-associated prokaryotes.</title>
        <authorList>
            <person name="Whitman W."/>
        </authorList>
    </citation>
    <scope>NUCLEOTIDE SEQUENCE [LARGE SCALE GENOMIC DNA]</scope>
    <source>
        <strain evidence="3 4">SEMIA 4084</strain>
    </source>
</reference>
<keyword evidence="4" id="KW-1185">Reference proteome</keyword>
<protein>
    <submittedName>
        <fullName evidence="3">Uncharacterized protein</fullName>
    </submittedName>
</protein>
<feature type="region of interest" description="Disordered" evidence="1">
    <location>
        <begin position="30"/>
        <end position="54"/>
    </location>
</feature>
<keyword evidence="2" id="KW-0472">Membrane</keyword>
<evidence type="ECO:0000313" key="4">
    <source>
        <dbReference type="Proteomes" id="UP000585507"/>
    </source>
</evidence>
<dbReference type="AlphaFoldDB" id="A0A7W8X7U7"/>
<organism evidence="3 4">
    <name type="scientific">Rhizobium giardinii</name>
    <dbReference type="NCBI Taxonomy" id="56731"/>
    <lineage>
        <taxon>Bacteria</taxon>
        <taxon>Pseudomonadati</taxon>
        <taxon>Pseudomonadota</taxon>
        <taxon>Alphaproteobacteria</taxon>
        <taxon>Hyphomicrobiales</taxon>
        <taxon>Rhizobiaceae</taxon>
        <taxon>Rhizobium/Agrobacterium group</taxon>
        <taxon>Rhizobium</taxon>
    </lineage>
</organism>
<comment type="caution">
    <text evidence="3">The sequence shown here is derived from an EMBL/GenBank/DDBJ whole genome shotgun (WGS) entry which is preliminary data.</text>
</comment>
<sequence length="54" mass="5705">MTSRALMIAVIGFIVGSILSVLVVQHFAPDESAKNTTPPDPLVVAPEDAAEQTR</sequence>
<accession>A0A7W8X7U7</accession>
<name>A0A7W8X7U7_9HYPH</name>
<dbReference type="EMBL" id="JACHBK010000003">
    <property type="protein sequence ID" value="MBB5534981.1"/>
    <property type="molecule type" value="Genomic_DNA"/>
</dbReference>
<feature type="transmembrane region" description="Helical" evidence="2">
    <location>
        <begin position="6"/>
        <end position="24"/>
    </location>
</feature>
<keyword evidence="2" id="KW-1133">Transmembrane helix</keyword>
<dbReference type="RefSeq" id="WP_018324446.1">
    <property type="nucleotide sequence ID" value="NZ_JACHBK010000003.1"/>
</dbReference>
<proteinExistence type="predicted"/>
<evidence type="ECO:0000256" key="2">
    <source>
        <dbReference type="SAM" id="Phobius"/>
    </source>
</evidence>
<evidence type="ECO:0000256" key="1">
    <source>
        <dbReference type="SAM" id="MobiDB-lite"/>
    </source>
</evidence>
<dbReference type="Proteomes" id="UP000585507">
    <property type="component" value="Unassembled WGS sequence"/>
</dbReference>